<dbReference type="InterPro" id="IPR018323">
    <property type="entry name" value="OM_lipoprot_carrier_LolA_Pbac"/>
</dbReference>
<dbReference type="AlphaFoldDB" id="A0A4U1BL40"/>
<dbReference type="SUPFAM" id="SSF89392">
    <property type="entry name" value="Prokaryotic lipoproteins and lipoprotein localization factors"/>
    <property type="match status" value="1"/>
</dbReference>
<keyword evidence="5 10" id="KW-0813">Transport</keyword>
<protein>
    <recommendedName>
        <fullName evidence="4 10">Outer-membrane lipoprotein carrier protein</fullName>
    </recommendedName>
</protein>
<comment type="function">
    <text evidence="10">Participates in the translocation of lipoproteins from the inner membrane to the outer membrane. Only forms a complex with a lipoprotein if the residue after the N-terminal Cys is not an aspartate (The Asp acts as a targeting signal to indicate that the lipoprotein should stay in the inner membrane).</text>
</comment>
<reference evidence="11 12" key="1">
    <citation type="submission" date="2019-04" db="EMBL/GenBank/DDBJ databases">
        <authorList>
            <person name="Hwang J.C."/>
        </authorList>
    </citation>
    <scope>NUCLEOTIDE SEQUENCE [LARGE SCALE GENOMIC DNA]</scope>
    <source>
        <strain evidence="11 12">IMCC35002</strain>
    </source>
</reference>
<dbReference type="Gene3D" id="2.50.20.10">
    <property type="entry name" value="Lipoprotein localisation LolA/LolB/LppX"/>
    <property type="match status" value="1"/>
</dbReference>
<comment type="caution">
    <text evidence="11">The sequence shown here is derived from an EMBL/GenBank/DDBJ whole genome shotgun (WGS) entry which is preliminary data.</text>
</comment>
<accession>A0A4U1BL40</accession>
<comment type="subunit">
    <text evidence="3 10">Monomer.</text>
</comment>
<evidence type="ECO:0000256" key="6">
    <source>
        <dbReference type="ARBA" id="ARBA00022729"/>
    </source>
</evidence>
<dbReference type="PANTHER" id="PTHR35869">
    <property type="entry name" value="OUTER-MEMBRANE LIPOPROTEIN CARRIER PROTEIN"/>
    <property type="match status" value="1"/>
</dbReference>
<evidence type="ECO:0000256" key="7">
    <source>
        <dbReference type="ARBA" id="ARBA00022764"/>
    </source>
</evidence>
<dbReference type="Proteomes" id="UP000305675">
    <property type="component" value="Unassembled WGS sequence"/>
</dbReference>
<evidence type="ECO:0000256" key="1">
    <source>
        <dbReference type="ARBA" id="ARBA00004418"/>
    </source>
</evidence>
<keyword evidence="9 10" id="KW-0143">Chaperone</keyword>
<proteinExistence type="inferred from homology"/>
<dbReference type="CDD" id="cd16325">
    <property type="entry name" value="LolA"/>
    <property type="match status" value="1"/>
</dbReference>
<keyword evidence="12" id="KW-1185">Reference proteome</keyword>
<dbReference type="InterPro" id="IPR004564">
    <property type="entry name" value="OM_lipoprot_carrier_LolA-like"/>
</dbReference>
<keyword evidence="6" id="KW-0732">Signal</keyword>
<name>A0A4U1BL40_9GAMM</name>
<keyword evidence="7 10" id="KW-0574">Periplasm</keyword>
<keyword evidence="8 10" id="KW-0653">Protein transport</keyword>
<evidence type="ECO:0000256" key="10">
    <source>
        <dbReference type="HAMAP-Rule" id="MF_00240"/>
    </source>
</evidence>
<evidence type="ECO:0000256" key="9">
    <source>
        <dbReference type="ARBA" id="ARBA00023186"/>
    </source>
</evidence>
<dbReference type="OrthoDB" id="9787361at2"/>
<evidence type="ECO:0000256" key="5">
    <source>
        <dbReference type="ARBA" id="ARBA00022448"/>
    </source>
</evidence>
<dbReference type="NCBIfam" id="TIGR00547">
    <property type="entry name" value="lolA"/>
    <property type="match status" value="1"/>
</dbReference>
<comment type="similarity">
    <text evidence="2 10">Belongs to the LolA family.</text>
</comment>
<dbReference type="PANTHER" id="PTHR35869:SF1">
    <property type="entry name" value="OUTER-MEMBRANE LIPOPROTEIN CARRIER PROTEIN"/>
    <property type="match status" value="1"/>
</dbReference>
<evidence type="ECO:0000256" key="4">
    <source>
        <dbReference type="ARBA" id="ARBA00014035"/>
    </source>
</evidence>
<evidence type="ECO:0000256" key="3">
    <source>
        <dbReference type="ARBA" id="ARBA00011245"/>
    </source>
</evidence>
<evidence type="ECO:0000313" key="12">
    <source>
        <dbReference type="Proteomes" id="UP000305675"/>
    </source>
</evidence>
<evidence type="ECO:0000256" key="8">
    <source>
        <dbReference type="ARBA" id="ARBA00022927"/>
    </source>
</evidence>
<dbReference type="Pfam" id="PF03548">
    <property type="entry name" value="LolA"/>
    <property type="match status" value="1"/>
</dbReference>
<gene>
    <name evidence="10 11" type="primary">lolA</name>
    <name evidence="11" type="ORF">FCL42_14420</name>
</gene>
<keyword evidence="11" id="KW-0449">Lipoprotein</keyword>
<dbReference type="GO" id="GO:0044874">
    <property type="term" value="P:lipoprotein localization to outer membrane"/>
    <property type="evidence" value="ECO:0007669"/>
    <property type="project" value="UniProtKB-UniRule"/>
</dbReference>
<sequence>MATVKCWCLTASNLDRRDAMKPMLILAVMLPFVAHGAADDNLKQKLAQLEQFSAQFNQQVYDEAGQLTSTASGELSMQAPDRMRWQQQIPDDYLIIADGQAVWVYEPFMEAATVYRQDDAVAQTPVTILTQSQSDAWQQYDVSQQGDCYTLAAKEEDSQISAMKVCFDGQIIKSLTMNYSYGGHSDLTLTGFTTEAQAASLFEFVAPEGTEIDDQRGQ</sequence>
<dbReference type="EMBL" id="SWCJ01000012">
    <property type="protein sequence ID" value="TKB53264.1"/>
    <property type="molecule type" value="Genomic_DNA"/>
</dbReference>
<dbReference type="HAMAP" id="MF_00240">
    <property type="entry name" value="LolA"/>
    <property type="match status" value="1"/>
</dbReference>
<organism evidence="11 12">
    <name type="scientific">Ferrimonas aestuarii</name>
    <dbReference type="NCBI Taxonomy" id="2569539"/>
    <lineage>
        <taxon>Bacteria</taxon>
        <taxon>Pseudomonadati</taxon>
        <taxon>Pseudomonadota</taxon>
        <taxon>Gammaproteobacteria</taxon>
        <taxon>Alteromonadales</taxon>
        <taxon>Ferrimonadaceae</taxon>
        <taxon>Ferrimonas</taxon>
    </lineage>
</organism>
<dbReference type="GO" id="GO:0042953">
    <property type="term" value="P:lipoprotein transport"/>
    <property type="evidence" value="ECO:0007669"/>
    <property type="project" value="InterPro"/>
</dbReference>
<dbReference type="InterPro" id="IPR029046">
    <property type="entry name" value="LolA/LolB/LppX"/>
</dbReference>
<evidence type="ECO:0000313" key="11">
    <source>
        <dbReference type="EMBL" id="TKB53264.1"/>
    </source>
</evidence>
<evidence type="ECO:0000256" key="2">
    <source>
        <dbReference type="ARBA" id="ARBA00007615"/>
    </source>
</evidence>
<comment type="subcellular location">
    <subcellularLocation>
        <location evidence="1 10">Periplasm</location>
    </subcellularLocation>
</comment>
<dbReference type="GO" id="GO:0030288">
    <property type="term" value="C:outer membrane-bounded periplasmic space"/>
    <property type="evidence" value="ECO:0007669"/>
    <property type="project" value="TreeGrafter"/>
</dbReference>